<keyword evidence="4" id="KW-1185">Reference proteome</keyword>
<dbReference type="GO" id="GO:0035721">
    <property type="term" value="P:intraciliary retrograde transport"/>
    <property type="evidence" value="ECO:0007669"/>
    <property type="project" value="TreeGrafter"/>
</dbReference>
<organism evidence="3 4">
    <name type="scientific">Reticulomyxa filosa</name>
    <dbReference type="NCBI Taxonomy" id="46433"/>
    <lineage>
        <taxon>Eukaryota</taxon>
        <taxon>Sar</taxon>
        <taxon>Rhizaria</taxon>
        <taxon>Retaria</taxon>
        <taxon>Foraminifera</taxon>
        <taxon>Monothalamids</taxon>
        <taxon>Reticulomyxidae</taxon>
        <taxon>Reticulomyxa</taxon>
    </lineage>
</organism>
<dbReference type="GO" id="GO:0051959">
    <property type="term" value="F:dynein light intermediate chain binding"/>
    <property type="evidence" value="ECO:0007669"/>
    <property type="project" value="InterPro"/>
</dbReference>
<dbReference type="PANTHER" id="PTHR10676">
    <property type="entry name" value="DYNEIN HEAVY CHAIN FAMILY PROTEIN"/>
    <property type="match status" value="1"/>
</dbReference>
<feature type="domain" description="Dynein heavy chain linker" evidence="2">
    <location>
        <begin position="65"/>
        <end position="110"/>
    </location>
</feature>
<dbReference type="Pfam" id="PF08393">
    <property type="entry name" value="DHC_N2"/>
    <property type="match status" value="1"/>
</dbReference>
<reference evidence="3 4" key="1">
    <citation type="journal article" date="2013" name="Curr. Biol.">
        <title>The Genome of the Foraminiferan Reticulomyxa filosa.</title>
        <authorList>
            <person name="Glockner G."/>
            <person name="Hulsmann N."/>
            <person name="Schleicher M."/>
            <person name="Noegel A.A."/>
            <person name="Eichinger L."/>
            <person name="Gallinger C."/>
            <person name="Pawlowski J."/>
            <person name="Sierra R."/>
            <person name="Euteneuer U."/>
            <person name="Pillet L."/>
            <person name="Moustafa A."/>
            <person name="Platzer M."/>
            <person name="Groth M."/>
            <person name="Szafranski K."/>
            <person name="Schliwa M."/>
        </authorList>
    </citation>
    <scope>NUCLEOTIDE SEQUENCE [LARGE SCALE GENOMIC DNA]</scope>
</reference>
<dbReference type="Proteomes" id="UP000023152">
    <property type="component" value="Unassembled WGS sequence"/>
</dbReference>
<dbReference type="PANTHER" id="PTHR10676:SF352">
    <property type="entry name" value="CYTOPLASMIC DYNEIN 2 HEAVY CHAIN 1"/>
    <property type="match status" value="1"/>
</dbReference>
<keyword evidence="1" id="KW-0472">Membrane</keyword>
<protein>
    <recommendedName>
        <fullName evidence="2">Dynein heavy chain linker domain-containing protein</fullName>
    </recommendedName>
</protein>
<evidence type="ECO:0000256" key="1">
    <source>
        <dbReference type="SAM" id="Phobius"/>
    </source>
</evidence>
<dbReference type="GO" id="GO:0060294">
    <property type="term" value="P:cilium movement involved in cell motility"/>
    <property type="evidence" value="ECO:0007669"/>
    <property type="project" value="TreeGrafter"/>
</dbReference>
<keyword evidence="1" id="KW-0812">Transmembrane</keyword>
<dbReference type="GO" id="GO:0005868">
    <property type="term" value="C:cytoplasmic dynein complex"/>
    <property type="evidence" value="ECO:0007669"/>
    <property type="project" value="TreeGrafter"/>
</dbReference>
<evidence type="ECO:0000259" key="2">
    <source>
        <dbReference type="Pfam" id="PF08393"/>
    </source>
</evidence>
<keyword evidence="1" id="KW-1133">Transmembrane helix</keyword>
<dbReference type="GO" id="GO:0045505">
    <property type="term" value="F:dynein intermediate chain binding"/>
    <property type="evidence" value="ECO:0007669"/>
    <property type="project" value="InterPro"/>
</dbReference>
<dbReference type="AlphaFoldDB" id="X6LUZ7"/>
<dbReference type="GO" id="GO:0097729">
    <property type="term" value="C:9+2 motile cilium"/>
    <property type="evidence" value="ECO:0007669"/>
    <property type="project" value="TreeGrafter"/>
</dbReference>
<name>X6LUZ7_RETFI</name>
<evidence type="ECO:0000313" key="3">
    <source>
        <dbReference type="EMBL" id="ETO04550.1"/>
    </source>
</evidence>
<feature type="transmembrane region" description="Helical" evidence="1">
    <location>
        <begin position="109"/>
        <end position="128"/>
    </location>
</feature>
<gene>
    <name evidence="3" type="ORF">RFI_32847</name>
</gene>
<dbReference type="GO" id="GO:0008569">
    <property type="term" value="F:minus-end-directed microtubule motor activity"/>
    <property type="evidence" value="ECO:0007669"/>
    <property type="project" value="TreeGrafter"/>
</dbReference>
<dbReference type="GO" id="GO:0005930">
    <property type="term" value="C:axoneme"/>
    <property type="evidence" value="ECO:0007669"/>
    <property type="project" value="TreeGrafter"/>
</dbReference>
<evidence type="ECO:0000313" key="4">
    <source>
        <dbReference type="Proteomes" id="UP000023152"/>
    </source>
</evidence>
<proteinExistence type="predicted"/>
<comment type="caution">
    <text evidence="3">The sequence shown here is derived from an EMBL/GenBank/DDBJ whole genome shotgun (WGS) entry which is preliminary data.</text>
</comment>
<dbReference type="InterPro" id="IPR026983">
    <property type="entry name" value="DHC"/>
</dbReference>
<dbReference type="InterPro" id="IPR013602">
    <property type="entry name" value="Dynein_heavy_linker"/>
</dbReference>
<dbReference type="EMBL" id="ASPP01029217">
    <property type="protein sequence ID" value="ETO04550.1"/>
    <property type="molecule type" value="Genomic_DNA"/>
</dbReference>
<dbReference type="GO" id="GO:0060271">
    <property type="term" value="P:cilium assembly"/>
    <property type="evidence" value="ECO:0007669"/>
    <property type="project" value="TreeGrafter"/>
</dbReference>
<sequence>MGKKFFFDKGLACFKKKIILFILHNNTQAKNNLNGTKWKIQEGDEIKYRYYIRVGLHSNNSITNVSVLCSLPAMFDQLERCQKALTEFLEEKREKFLRFYFLGDDLLEIVKHLIILFFIFSSIISSMLW</sequence>
<dbReference type="OrthoDB" id="286107at2759"/>
<accession>X6LUZ7</accession>